<reference evidence="2" key="1">
    <citation type="submission" date="2020-06" db="EMBL/GenBank/DDBJ databases">
        <title>WGS assembly of Ceratodon purpureus strain R40.</title>
        <authorList>
            <person name="Carey S.B."/>
            <person name="Jenkins J."/>
            <person name="Shu S."/>
            <person name="Lovell J.T."/>
            <person name="Sreedasyam A."/>
            <person name="Maumus F."/>
            <person name="Tiley G.P."/>
            <person name="Fernandez-Pozo N."/>
            <person name="Barry K."/>
            <person name="Chen C."/>
            <person name="Wang M."/>
            <person name="Lipzen A."/>
            <person name="Daum C."/>
            <person name="Saski C.A."/>
            <person name="Payton A.C."/>
            <person name="Mcbreen J.C."/>
            <person name="Conrad R.E."/>
            <person name="Kollar L.M."/>
            <person name="Olsson S."/>
            <person name="Huttunen S."/>
            <person name="Landis J.B."/>
            <person name="Wickett N.J."/>
            <person name="Johnson M.G."/>
            <person name="Rensing S.A."/>
            <person name="Grimwood J."/>
            <person name="Schmutz J."/>
            <person name="Mcdaniel S.F."/>
        </authorList>
    </citation>
    <scope>NUCLEOTIDE SEQUENCE</scope>
    <source>
        <strain evidence="2">R40</strain>
    </source>
</reference>
<dbReference type="AlphaFoldDB" id="A0A8T0H334"/>
<keyword evidence="1" id="KW-0732">Signal</keyword>
<proteinExistence type="predicted"/>
<feature type="signal peptide" evidence="1">
    <location>
        <begin position="1"/>
        <end position="20"/>
    </location>
</feature>
<protein>
    <recommendedName>
        <fullName evidence="4">Secreted protein</fullName>
    </recommendedName>
</protein>
<accession>A0A8T0H334</accession>
<sequence length="110" mass="11667">MGLRLVLIAWLILEFSLKDGKFRLCIKPGDVFCCNVCCFVCCFVCLSVLKGRVIVLCNGGITSGLELSPKMLHAARSPAHDLASTEAGISPSLADTTWSALNSGVPKVPA</sequence>
<feature type="chain" id="PRO_5035881086" description="Secreted protein" evidence="1">
    <location>
        <begin position="21"/>
        <end position="110"/>
    </location>
</feature>
<dbReference type="EMBL" id="CM026429">
    <property type="protein sequence ID" value="KAG0564754.1"/>
    <property type="molecule type" value="Genomic_DNA"/>
</dbReference>
<gene>
    <name evidence="2" type="ORF">KC19_8G137000</name>
</gene>
<name>A0A8T0H334_CERPU</name>
<evidence type="ECO:0000256" key="1">
    <source>
        <dbReference type="SAM" id="SignalP"/>
    </source>
</evidence>
<dbReference type="Proteomes" id="UP000822688">
    <property type="component" value="Chromosome 8"/>
</dbReference>
<evidence type="ECO:0008006" key="4">
    <source>
        <dbReference type="Google" id="ProtNLM"/>
    </source>
</evidence>
<evidence type="ECO:0000313" key="3">
    <source>
        <dbReference type="Proteomes" id="UP000822688"/>
    </source>
</evidence>
<keyword evidence="3" id="KW-1185">Reference proteome</keyword>
<comment type="caution">
    <text evidence="2">The sequence shown here is derived from an EMBL/GenBank/DDBJ whole genome shotgun (WGS) entry which is preliminary data.</text>
</comment>
<evidence type="ECO:0000313" key="2">
    <source>
        <dbReference type="EMBL" id="KAG0564754.1"/>
    </source>
</evidence>
<organism evidence="2 3">
    <name type="scientific">Ceratodon purpureus</name>
    <name type="common">Fire moss</name>
    <name type="synonym">Dicranum purpureum</name>
    <dbReference type="NCBI Taxonomy" id="3225"/>
    <lineage>
        <taxon>Eukaryota</taxon>
        <taxon>Viridiplantae</taxon>
        <taxon>Streptophyta</taxon>
        <taxon>Embryophyta</taxon>
        <taxon>Bryophyta</taxon>
        <taxon>Bryophytina</taxon>
        <taxon>Bryopsida</taxon>
        <taxon>Dicranidae</taxon>
        <taxon>Pseudoditrichales</taxon>
        <taxon>Ditrichaceae</taxon>
        <taxon>Ceratodon</taxon>
    </lineage>
</organism>